<sequence length="130" mass="14057">MSRKTISLADWQQQAGISPEAKDSPPEQLVYSTDQGRIKAEKSDDMHAGSPDGKVRLQRQTKKRGGKAVIVISGIAGTTEELQAICKQLKQFCACGGSVKSGQIIVQNDQRDRVEAALRQLGFNSVWSGG</sequence>
<dbReference type="GO" id="GO:0003743">
    <property type="term" value="F:translation initiation factor activity"/>
    <property type="evidence" value="ECO:0007669"/>
    <property type="project" value="UniProtKB-KW"/>
</dbReference>
<evidence type="ECO:0000259" key="5">
    <source>
        <dbReference type="PROSITE" id="PS50296"/>
    </source>
</evidence>
<keyword evidence="7" id="KW-1185">Reference proteome</keyword>
<dbReference type="InterPro" id="IPR036877">
    <property type="entry name" value="SUI1_dom_sf"/>
</dbReference>
<evidence type="ECO:0000313" key="6">
    <source>
        <dbReference type="EMBL" id="MDP4527962.1"/>
    </source>
</evidence>
<dbReference type="PANTHER" id="PTHR12789">
    <property type="entry name" value="DENSITY-REGULATED PROTEIN HOMOLOG"/>
    <property type="match status" value="1"/>
</dbReference>
<dbReference type="EMBL" id="JAUZVY010000001">
    <property type="protein sequence ID" value="MDP4527962.1"/>
    <property type="molecule type" value="Genomic_DNA"/>
</dbReference>
<keyword evidence="2" id="KW-0810">Translation regulation</keyword>
<organism evidence="6 7">
    <name type="scientific">Alkalimonas delamerensis</name>
    <dbReference type="NCBI Taxonomy" id="265981"/>
    <lineage>
        <taxon>Bacteria</taxon>
        <taxon>Pseudomonadati</taxon>
        <taxon>Pseudomonadota</taxon>
        <taxon>Gammaproteobacteria</taxon>
        <taxon>Alkalimonas</taxon>
    </lineage>
</organism>
<dbReference type="InterPro" id="IPR001950">
    <property type="entry name" value="SUI1"/>
</dbReference>
<evidence type="ECO:0000256" key="1">
    <source>
        <dbReference type="ARBA" id="ARBA00005422"/>
    </source>
</evidence>
<comment type="caution">
    <text evidence="6">The sequence shown here is derived from an EMBL/GenBank/DDBJ whole genome shotgun (WGS) entry which is preliminary data.</text>
</comment>
<reference evidence="6 7" key="1">
    <citation type="submission" date="2023-08" db="EMBL/GenBank/DDBJ databases">
        <authorList>
            <person name="Joshi A."/>
            <person name="Thite S."/>
        </authorList>
    </citation>
    <scope>NUCLEOTIDE SEQUENCE [LARGE SCALE GENOMIC DNA]</scope>
    <source>
        <strain evidence="6 7">1E1</strain>
    </source>
</reference>
<evidence type="ECO:0000313" key="7">
    <source>
        <dbReference type="Proteomes" id="UP001236258"/>
    </source>
</evidence>
<feature type="compositionally biased region" description="Basic and acidic residues" evidence="4">
    <location>
        <begin position="36"/>
        <end position="47"/>
    </location>
</feature>
<dbReference type="SUPFAM" id="SSF55159">
    <property type="entry name" value="eIF1-like"/>
    <property type="match status" value="1"/>
</dbReference>
<keyword evidence="6" id="KW-0396">Initiation factor</keyword>
<dbReference type="PIRSF" id="PIRSF037511">
    <property type="entry name" value="Transl_init_SUI1_pro"/>
    <property type="match status" value="1"/>
</dbReference>
<dbReference type="CDD" id="cd11567">
    <property type="entry name" value="YciH_like"/>
    <property type="match status" value="1"/>
</dbReference>
<gene>
    <name evidence="6" type="ORF">Q3O59_02790</name>
</gene>
<feature type="domain" description="SUI1" evidence="5">
    <location>
        <begin position="56"/>
        <end position="122"/>
    </location>
</feature>
<evidence type="ECO:0000256" key="2">
    <source>
        <dbReference type="ARBA" id="ARBA00022845"/>
    </source>
</evidence>
<dbReference type="Proteomes" id="UP001236258">
    <property type="component" value="Unassembled WGS sequence"/>
</dbReference>
<accession>A0ABT9GLW1</accession>
<dbReference type="InterPro" id="IPR005872">
    <property type="entry name" value="SUI1_arc_bac"/>
</dbReference>
<dbReference type="PANTHER" id="PTHR12789:SF0">
    <property type="entry name" value="DENSITY-REGULATED PROTEIN"/>
    <property type="match status" value="1"/>
</dbReference>
<proteinExistence type="inferred from homology"/>
<comment type="similarity">
    <text evidence="1">Belongs to the SUI1 family.</text>
</comment>
<keyword evidence="3" id="KW-0648">Protein biosynthesis</keyword>
<evidence type="ECO:0000256" key="4">
    <source>
        <dbReference type="SAM" id="MobiDB-lite"/>
    </source>
</evidence>
<dbReference type="PROSITE" id="PS50296">
    <property type="entry name" value="SUI1"/>
    <property type="match status" value="1"/>
</dbReference>
<dbReference type="Pfam" id="PF01253">
    <property type="entry name" value="SUI1"/>
    <property type="match status" value="1"/>
</dbReference>
<protein>
    <submittedName>
        <fullName evidence="6">Translation initiation factor</fullName>
    </submittedName>
</protein>
<feature type="region of interest" description="Disordered" evidence="4">
    <location>
        <begin position="1"/>
        <end position="61"/>
    </location>
</feature>
<name>A0ABT9GLW1_9GAMM</name>
<dbReference type="Gene3D" id="3.30.780.10">
    <property type="entry name" value="SUI1-like domain"/>
    <property type="match status" value="1"/>
</dbReference>
<evidence type="ECO:0000256" key="3">
    <source>
        <dbReference type="ARBA" id="ARBA00022917"/>
    </source>
</evidence>
<dbReference type="InterPro" id="IPR050318">
    <property type="entry name" value="DENR/SUI1_TIF"/>
</dbReference>
<dbReference type="RefSeq" id="WP_305944135.1">
    <property type="nucleotide sequence ID" value="NZ_JAUZVY010000001.1"/>
</dbReference>